<dbReference type="SUPFAM" id="SSF51556">
    <property type="entry name" value="Metallo-dependent hydrolases"/>
    <property type="match status" value="1"/>
</dbReference>
<dbReference type="SUPFAM" id="SSF51338">
    <property type="entry name" value="Composite domain of metallo-dependent hydrolases"/>
    <property type="match status" value="1"/>
</dbReference>
<dbReference type="RefSeq" id="WP_161894083.1">
    <property type="nucleotide sequence ID" value="NZ_BJOV01000002.1"/>
</dbReference>
<feature type="domain" description="Amidohydrolase 3" evidence="1">
    <location>
        <begin position="46"/>
        <end position="532"/>
    </location>
</feature>
<dbReference type="PANTHER" id="PTHR22642:SF20">
    <property type="entry name" value="AMIDOHYDROLASE 3 DOMAIN-CONTAINING PROTEIN"/>
    <property type="match status" value="1"/>
</dbReference>
<organism evidence="2 3">
    <name type="scientific">Gordonia spumicola</name>
    <dbReference type="NCBI Taxonomy" id="589161"/>
    <lineage>
        <taxon>Bacteria</taxon>
        <taxon>Bacillati</taxon>
        <taxon>Actinomycetota</taxon>
        <taxon>Actinomycetes</taxon>
        <taxon>Mycobacteriales</taxon>
        <taxon>Gordoniaceae</taxon>
        <taxon>Gordonia</taxon>
    </lineage>
</organism>
<sequence length="533" mass="56663">MSTVHYRNGRVFTAADTGWVSSLIVDGDTIAYVGDTDTADTWGADRTVDLGGALVLPAFVDAHTHLVSLGESLGQVDLVDAEDLADIQERLRRAVADAPDAPRIIGRSWLYGALDGSTPDRHMIDAAVADRPVYLTSNDVHSAWVNTAALRELGIDDDTPDPIGGEISRDESGVADGMLYETAALGRMRDHLDAVTTDADRDAALAEAFARYRASGVGAVVDMSLNRPDLEALERALEAGGGRLPIRVAGHWLIERSSELETSLAQVAEAAALRDRLSGPWLRIVGVKIMVDGVIDSCTAAMKHPFTDGSHPGPIWNADALAPVVAAADAAGLQVAMHAIGDEASDIALDAVEHAIEVNGDIPRRHRLEHLETVTEANVTRLARLGLVASMQPVHCDPAIQEQWRAVLGDDRADRGYPWPEFGAAGAVVAFGTDAPTAPYPPLPNMYIASTRRSALVDGLEPNLPKYALPLAEAIVHGTADAAYSCRWDDTIGSLVPGMSADFVVLERDPFIDGVDTLLTAAVAHTYVAGRPD</sequence>
<dbReference type="OrthoDB" id="3238066at2"/>
<name>A0A7I9V537_9ACTN</name>
<dbReference type="Gene3D" id="3.20.20.140">
    <property type="entry name" value="Metal-dependent hydrolases"/>
    <property type="match status" value="1"/>
</dbReference>
<dbReference type="Gene3D" id="2.30.40.10">
    <property type="entry name" value="Urease, subunit C, domain 1"/>
    <property type="match status" value="1"/>
</dbReference>
<dbReference type="InterPro" id="IPR013108">
    <property type="entry name" value="Amidohydro_3"/>
</dbReference>
<keyword evidence="3" id="KW-1185">Reference proteome</keyword>
<reference evidence="3" key="1">
    <citation type="submission" date="2019-06" db="EMBL/GenBank/DDBJ databases">
        <title>Gordonia isolated from sludge of a wastewater treatment plant.</title>
        <authorList>
            <person name="Tamura T."/>
            <person name="Aoyama K."/>
            <person name="Kang Y."/>
            <person name="Saito S."/>
            <person name="Akiyama N."/>
            <person name="Yazawa K."/>
            <person name="Gonoi T."/>
            <person name="Mikami Y."/>
        </authorList>
    </citation>
    <scope>NUCLEOTIDE SEQUENCE [LARGE SCALE GENOMIC DNA]</scope>
    <source>
        <strain evidence="3">NBRC 107696</strain>
    </source>
</reference>
<gene>
    <name evidence="2" type="ORF">nbrc107696_05960</name>
</gene>
<comment type="caution">
    <text evidence="2">The sequence shown here is derived from an EMBL/GenBank/DDBJ whole genome shotgun (WGS) entry which is preliminary data.</text>
</comment>
<dbReference type="AlphaFoldDB" id="A0A7I9V537"/>
<evidence type="ECO:0000313" key="3">
    <source>
        <dbReference type="Proteomes" id="UP000444960"/>
    </source>
</evidence>
<dbReference type="InterPro" id="IPR032466">
    <property type="entry name" value="Metal_Hydrolase"/>
</dbReference>
<keyword evidence="2" id="KW-0378">Hydrolase</keyword>
<protein>
    <submittedName>
        <fullName evidence="2">Amidohydrolase</fullName>
    </submittedName>
</protein>
<accession>A0A7I9V537</accession>
<dbReference type="EMBL" id="BJOV01000002">
    <property type="protein sequence ID" value="GEE00150.1"/>
    <property type="molecule type" value="Genomic_DNA"/>
</dbReference>
<dbReference type="PANTHER" id="PTHR22642">
    <property type="entry name" value="IMIDAZOLONEPROPIONASE"/>
    <property type="match status" value="1"/>
</dbReference>
<dbReference type="InterPro" id="IPR033932">
    <property type="entry name" value="YtcJ-like"/>
</dbReference>
<proteinExistence type="predicted"/>
<evidence type="ECO:0000259" key="1">
    <source>
        <dbReference type="Pfam" id="PF07969"/>
    </source>
</evidence>
<dbReference type="Proteomes" id="UP000444960">
    <property type="component" value="Unassembled WGS sequence"/>
</dbReference>
<dbReference type="Pfam" id="PF07969">
    <property type="entry name" value="Amidohydro_3"/>
    <property type="match status" value="1"/>
</dbReference>
<dbReference type="GO" id="GO:0016810">
    <property type="term" value="F:hydrolase activity, acting on carbon-nitrogen (but not peptide) bonds"/>
    <property type="evidence" value="ECO:0007669"/>
    <property type="project" value="InterPro"/>
</dbReference>
<dbReference type="Gene3D" id="3.10.310.70">
    <property type="match status" value="1"/>
</dbReference>
<evidence type="ECO:0000313" key="2">
    <source>
        <dbReference type="EMBL" id="GEE00150.1"/>
    </source>
</evidence>
<dbReference type="InterPro" id="IPR011059">
    <property type="entry name" value="Metal-dep_hydrolase_composite"/>
</dbReference>
<dbReference type="CDD" id="cd01300">
    <property type="entry name" value="YtcJ_like"/>
    <property type="match status" value="1"/>
</dbReference>